<keyword evidence="2" id="KW-0503">Monooxygenase</keyword>
<gene>
    <name evidence="4" type="ORF">FG384_12040</name>
</gene>
<organism evidence="4 5">
    <name type="scientific">Psychrobacillus vulpis</name>
    <dbReference type="NCBI Taxonomy" id="2325572"/>
    <lineage>
        <taxon>Bacteria</taxon>
        <taxon>Bacillati</taxon>
        <taxon>Bacillota</taxon>
        <taxon>Bacilli</taxon>
        <taxon>Bacillales</taxon>
        <taxon>Bacillaceae</taxon>
        <taxon>Psychrobacillus</taxon>
    </lineage>
</organism>
<dbReference type="AlphaFoldDB" id="A0A544TQG7"/>
<dbReference type="EMBL" id="VDGI01000012">
    <property type="protein sequence ID" value="TQR19680.1"/>
    <property type="molecule type" value="Genomic_DNA"/>
</dbReference>
<evidence type="ECO:0000259" key="3">
    <source>
        <dbReference type="Pfam" id="PF00296"/>
    </source>
</evidence>
<dbReference type="InterPro" id="IPR011251">
    <property type="entry name" value="Luciferase-like_dom"/>
</dbReference>
<dbReference type="InterPro" id="IPR050766">
    <property type="entry name" value="Bact_Lucif_Oxidored"/>
</dbReference>
<dbReference type="SUPFAM" id="SSF51679">
    <property type="entry name" value="Bacterial luciferase-like"/>
    <property type="match status" value="1"/>
</dbReference>
<dbReference type="GO" id="GO:0016705">
    <property type="term" value="F:oxidoreductase activity, acting on paired donors, with incorporation or reduction of molecular oxygen"/>
    <property type="evidence" value="ECO:0007669"/>
    <property type="project" value="InterPro"/>
</dbReference>
<dbReference type="Pfam" id="PF00296">
    <property type="entry name" value="Bac_luciferase"/>
    <property type="match status" value="1"/>
</dbReference>
<feature type="domain" description="Luciferase-like" evidence="3">
    <location>
        <begin position="32"/>
        <end position="310"/>
    </location>
</feature>
<comment type="caution">
    <text evidence="4">The sequence shown here is derived from an EMBL/GenBank/DDBJ whole genome shotgun (WGS) entry which is preliminary data.</text>
</comment>
<accession>A0A544TQG7</accession>
<evidence type="ECO:0000313" key="5">
    <source>
        <dbReference type="Proteomes" id="UP000316626"/>
    </source>
</evidence>
<dbReference type="OrthoDB" id="9776438at2"/>
<reference evidence="4 5" key="1">
    <citation type="submission" date="2019-06" db="EMBL/GenBank/DDBJ databases">
        <title>Psychrobacillus vulpis sp. nov., a new species isolated from feces of a red fox that inhabits in The Tablas de Daimiel Natural Park, Albacete, Spain.</title>
        <authorList>
            <person name="Rodriguez M."/>
            <person name="Reina J.C."/>
            <person name="Bejar V."/>
            <person name="Llamas I."/>
        </authorList>
    </citation>
    <scope>NUCLEOTIDE SEQUENCE [LARGE SCALE GENOMIC DNA]</scope>
    <source>
        <strain evidence="4 5">Z8</strain>
    </source>
</reference>
<dbReference type="PANTHER" id="PTHR30137:SF8">
    <property type="entry name" value="BLR5498 PROTEIN"/>
    <property type="match status" value="1"/>
</dbReference>
<evidence type="ECO:0000256" key="2">
    <source>
        <dbReference type="ARBA" id="ARBA00023033"/>
    </source>
</evidence>
<dbReference type="GO" id="GO:0005829">
    <property type="term" value="C:cytosol"/>
    <property type="evidence" value="ECO:0007669"/>
    <property type="project" value="TreeGrafter"/>
</dbReference>
<dbReference type="PANTHER" id="PTHR30137">
    <property type="entry name" value="LUCIFERASE-LIKE MONOOXYGENASE"/>
    <property type="match status" value="1"/>
</dbReference>
<dbReference type="Proteomes" id="UP000316626">
    <property type="component" value="Unassembled WGS sequence"/>
</dbReference>
<proteinExistence type="predicted"/>
<keyword evidence="5" id="KW-1185">Reference proteome</keyword>
<sequence>MEQYRIKPENGIEIGIYSIGDYLNDPMTGHQISEQQRIQELIEAAKLADDAGLDVFAVGESHQPKFATQAHTVILGAIAQATKNIKIASSATVLSTADPVRVYEDFATLDLISNGRAEIVAGRGSRLGAYELFGYDVRDYEELFEEKMDLLLQINEEKQITWSGQYRPSLNNAQIFPQPLNGKLPIWRAVGGPPASAIKAGRAGVPMMLTTLGGPAMAFKTSVDMYRAMAHEYGHDPATLPISTTSLLYTAEDSQTAMREFYPYINNTMLQLRGSGYPKAQFAESKSVRDALMVGSPQQIIEKLLYQYELYGQQRFLAQIDAGGVPFEKIAKNIELLATEIMPAVKKATAQK</sequence>
<evidence type="ECO:0000313" key="4">
    <source>
        <dbReference type="EMBL" id="TQR19680.1"/>
    </source>
</evidence>
<keyword evidence="1" id="KW-0560">Oxidoreductase</keyword>
<name>A0A544TQG7_9BACI</name>
<dbReference type="Gene3D" id="3.20.20.30">
    <property type="entry name" value="Luciferase-like domain"/>
    <property type="match status" value="1"/>
</dbReference>
<evidence type="ECO:0000256" key="1">
    <source>
        <dbReference type="ARBA" id="ARBA00023002"/>
    </source>
</evidence>
<dbReference type="InterPro" id="IPR036661">
    <property type="entry name" value="Luciferase-like_sf"/>
</dbReference>
<dbReference type="GO" id="GO:0004497">
    <property type="term" value="F:monooxygenase activity"/>
    <property type="evidence" value="ECO:0007669"/>
    <property type="project" value="UniProtKB-KW"/>
</dbReference>
<protein>
    <submittedName>
        <fullName evidence="4">LLM class flavin-dependent oxidoreductase</fullName>
    </submittedName>
</protein>
<dbReference type="RefSeq" id="WP_142642874.1">
    <property type="nucleotide sequence ID" value="NZ_VDGI01000012.1"/>
</dbReference>